<evidence type="ECO:0000313" key="10">
    <source>
        <dbReference type="EMBL" id="MCD9880984.1"/>
    </source>
</evidence>
<keyword evidence="6 8" id="KW-0472">Membrane</keyword>
<evidence type="ECO:0000259" key="9">
    <source>
        <dbReference type="Pfam" id="PF11203"/>
    </source>
</evidence>
<dbReference type="Pfam" id="PF11203">
    <property type="entry name" value="EccE"/>
    <property type="match status" value="1"/>
</dbReference>
<comment type="similarity">
    <text evidence="2">Belongs to the EccE family.</text>
</comment>
<gene>
    <name evidence="10" type="primary">eccE</name>
    <name evidence="10" type="ORF">LJ657_47190</name>
</gene>
<evidence type="ECO:0000256" key="8">
    <source>
        <dbReference type="SAM" id="Phobius"/>
    </source>
</evidence>
<evidence type="ECO:0000256" key="7">
    <source>
        <dbReference type="SAM" id="MobiDB-lite"/>
    </source>
</evidence>
<comment type="subcellular location">
    <subcellularLocation>
        <location evidence="1">Cell membrane</location>
    </subcellularLocation>
</comment>
<feature type="domain" description="Type VII secretion system protein EccE" evidence="9">
    <location>
        <begin position="233"/>
        <end position="341"/>
    </location>
</feature>
<proteinExistence type="inferred from homology"/>
<dbReference type="RefSeq" id="WP_232655904.1">
    <property type="nucleotide sequence ID" value="NZ_JAJSBI010000054.1"/>
</dbReference>
<dbReference type="InterPro" id="IPR050051">
    <property type="entry name" value="EccE_dom"/>
</dbReference>
<feature type="region of interest" description="Disordered" evidence="7">
    <location>
        <begin position="1"/>
        <end position="42"/>
    </location>
</feature>
<dbReference type="Proteomes" id="UP001108029">
    <property type="component" value="Unassembled WGS sequence"/>
</dbReference>
<keyword evidence="11" id="KW-1185">Reference proteome</keyword>
<evidence type="ECO:0000256" key="6">
    <source>
        <dbReference type="ARBA" id="ARBA00023136"/>
    </source>
</evidence>
<evidence type="ECO:0000313" key="11">
    <source>
        <dbReference type="Proteomes" id="UP001108029"/>
    </source>
</evidence>
<dbReference type="AlphaFoldDB" id="A0A9Q3W0J7"/>
<name>A0A9Q3W0J7_9ACTN</name>
<organism evidence="10 11">
    <name type="scientific">Streptomyces guryensis</name>
    <dbReference type="NCBI Taxonomy" id="2886947"/>
    <lineage>
        <taxon>Bacteria</taxon>
        <taxon>Bacillati</taxon>
        <taxon>Actinomycetota</taxon>
        <taxon>Actinomycetes</taxon>
        <taxon>Kitasatosporales</taxon>
        <taxon>Streptomycetaceae</taxon>
        <taxon>Streptomyces</taxon>
    </lineage>
</organism>
<comment type="caution">
    <text evidence="10">The sequence shown here is derived from an EMBL/GenBank/DDBJ whole genome shotgun (WGS) entry which is preliminary data.</text>
</comment>
<keyword evidence="5 8" id="KW-1133">Transmembrane helix</keyword>
<reference evidence="10" key="1">
    <citation type="submission" date="2021-12" db="EMBL/GenBank/DDBJ databases">
        <authorList>
            <person name="Lee J.-H."/>
            <person name="Kim S.-B."/>
        </authorList>
    </citation>
    <scope>NUCLEOTIDE SEQUENCE</scope>
    <source>
        <strain evidence="10">NR30</strain>
    </source>
</reference>
<dbReference type="GO" id="GO:0005886">
    <property type="term" value="C:plasma membrane"/>
    <property type="evidence" value="ECO:0007669"/>
    <property type="project" value="UniProtKB-SubCell"/>
</dbReference>
<evidence type="ECO:0000256" key="4">
    <source>
        <dbReference type="ARBA" id="ARBA00022692"/>
    </source>
</evidence>
<feature type="compositionally biased region" description="Low complexity" evidence="7">
    <location>
        <begin position="26"/>
        <end position="42"/>
    </location>
</feature>
<dbReference type="InterPro" id="IPR021368">
    <property type="entry name" value="T7SS_EccE"/>
</dbReference>
<evidence type="ECO:0000256" key="5">
    <source>
        <dbReference type="ARBA" id="ARBA00022989"/>
    </source>
</evidence>
<evidence type="ECO:0000256" key="3">
    <source>
        <dbReference type="ARBA" id="ARBA00022475"/>
    </source>
</evidence>
<evidence type="ECO:0000256" key="1">
    <source>
        <dbReference type="ARBA" id="ARBA00004236"/>
    </source>
</evidence>
<feature type="transmembrane region" description="Helical" evidence="8">
    <location>
        <begin position="73"/>
        <end position="90"/>
    </location>
</feature>
<dbReference type="EMBL" id="JAJSBI010000054">
    <property type="protein sequence ID" value="MCD9880984.1"/>
    <property type="molecule type" value="Genomic_DNA"/>
</dbReference>
<keyword evidence="4 8" id="KW-0812">Transmembrane</keyword>
<keyword evidence="3" id="KW-1003">Cell membrane</keyword>
<dbReference type="NCBIfam" id="TIGR03923">
    <property type="entry name" value="T7SS_EccE"/>
    <property type="match status" value="1"/>
</dbReference>
<evidence type="ECO:0000256" key="2">
    <source>
        <dbReference type="ARBA" id="ARBA00007759"/>
    </source>
</evidence>
<protein>
    <submittedName>
        <fullName evidence="10">Type VII secretion protein EccE</fullName>
    </submittedName>
</protein>
<sequence>MTSATSTRRGRRAQQQQGGPGDGRRASASPAAASPRTLPRPGGLGPVRLQQLILVELAAAVMLAAWAADTSWLLAPAGAVAVLLLLLAVLRRGRRPLPEWYETTRAMRQRRRDAKLPVPPGTDAMLVPVVECDPALRTYGFVSRDNRSIGMIGDGTFLTAVLFVQPADEPLRPAAAHRQLPLRLVQDALEVDGIRLASAQVVQHTQPAPAPHLPAQSLAARSYGPLQAQSGSPALRLTWVALKLDPELCPEAVQARGDGVPGAQKALLRVADQLSSRLAGAGFKATILDENELMQALATSSCLNPRANAQHGQEGRAPQRRTVEAVKSWRVDDRYHTTYWVSRWPQLGNGGVALPELVTRLTSLPVLATTFSMTLSKAGNRGVSLTGHIRVTARGDSELGQVGRELERAASAAKAGLVRLDREQVPGALATLPLGGTY</sequence>
<accession>A0A9Q3W0J7</accession>